<reference evidence="1 2" key="1">
    <citation type="journal article" date="2020" name="Syst. Appl. Microbiol.">
        <title>Alienimonas chondri sp. nov., a novel planctomycete isolated from the biofilm of the red alga Chondrus crispus.</title>
        <authorList>
            <person name="Vitorino I."/>
            <person name="Albuquerque L."/>
            <person name="Wiegand S."/>
            <person name="Kallscheuer N."/>
            <person name="da Costa M.S."/>
            <person name="Lobo-da-Cunha A."/>
            <person name="Jogler C."/>
            <person name="Lage O.M."/>
        </authorList>
    </citation>
    <scope>NUCLEOTIDE SEQUENCE [LARGE SCALE GENOMIC DNA]</scope>
    <source>
        <strain evidence="1 2">LzC2</strain>
    </source>
</reference>
<dbReference type="RefSeq" id="WP_171189112.1">
    <property type="nucleotide sequence ID" value="NZ_WTPX01000134.1"/>
</dbReference>
<gene>
    <name evidence="1" type="ORF">LzC2_33570</name>
</gene>
<dbReference type="InterPro" id="IPR042095">
    <property type="entry name" value="SUMF_sf"/>
</dbReference>
<protein>
    <recommendedName>
        <fullName evidence="3">Sulfatase-modifying factor enzyme domain-containing protein</fullName>
    </recommendedName>
</protein>
<sequence>MTPPDLETWAALSVPEKQAFGERLAKDLPTGFAFAGVIRHELGQIAREVAHFTLAEAKGPAATAWVFVPGGEARLGFDAMMWEPEAEERDSWAGTAEGYGLAPDPIVHLKDVLTPVRTAVLPPLLVEAESREVGWRPADPTDALVKEVLALGKKHLRGRAAGGSSSIGRDGRDVRVRRDEARTLIAEEADDLTPERLAATVRAGGFRYPTDDEWERLCDGGAKTLWRWGEHAPMDRYPTDVSPAEARWRTAWALSGGTLDRPAEGFETDWDLHLRPNALGLCIAQNPYQQEVVENAAGEVVGTRGGDGGCMLCGGAGFLAGWLPLATAWREPDFCGLDSEVALYPGHTFGRRVLELG</sequence>
<proteinExistence type="predicted"/>
<dbReference type="EMBL" id="WTPX01000134">
    <property type="protein sequence ID" value="NNJ27256.1"/>
    <property type="molecule type" value="Genomic_DNA"/>
</dbReference>
<name>A0ABX1VKL9_9PLAN</name>
<accession>A0ABX1VKL9</accession>
<evidence type="ECO:0000313" key="1">
    <source>
        <dbReference type="EMBL" id="NNJ27256.1"/>
    </source>
</evidence>
<evidence type="ECO:0000313" key="2">
    <source>
        <dbReference type="Proteomes" id="UP000609651"/>
    </source>
</evidence>
<keyword evidence="2" id="KW-1185">Reference proteome</keyword>
<dbReference type="Gene3D" id="3.90.1580.10">
    <property type="entry name" value="paralog of FGE (formylglycine-generating enzyme)"/>
    <property type="match status" value="1"/>
</dbReference>
<dbReference type="Proteomes" id="UP000609651">
    <property type="component" value="Unassembled WGS sequence"/>
</dbReference>
<evidence type="ECO:0008006" key="3">
    <source>
        <dbReference type="Google" id="ProtNLM"/>
    </source>
</evidence>
<organism evidence="1 2">
    <name type="scientific">Alienimonas chondri</name>
    <dbReference type="NCBI Taxonomy" id="2681879"/>
    <lineage>
        <taxon>Bacteria</taxon>
        <taxon>Pseudomonadati</taxon>
        <taxon>Planctomycetota</taxon>
        <taxon>Planctomycetia</taxon>
        <taxon>Planctomycetales</taxon>
        <taxon>Planctomycetaceae</taxon>
        <taxon>Alienimonas</taxon>
    </lineage>
</organism>
<comment type="caution">
    <text evidence="1">The sequence shown here is derived from an EMBL/GenBank/DDBJ whole genome shotgun (WGS) entry which is preliminary data.</text>
</comment>